<dbReference type="KEGG" id="ccin:107266318"/>
<dbReference type="Proteomes" id="UP000694920">
    <property type="component" value="Unplaced"/>
</dbReference>
<feature type="region of interest" description="Disordered" evidence="2">
    <location>
        <begin position="976"/>
        <end position="1004"/>
    </location>
</feature>
<organism evidence="3 4">
    <name type="scientific">Cephus cinctus</name>
    <name type="common">Wheat stem sawfly</name>
    <dbReference type="NCBI Taxonomy" id="211228"/>
    <lineage>
        <taxon>Eukaryota</taxon>
        <taxon>Metazoa</taxon>
        <taxon>Ecdysozoa</taxon>
        <taxon>Arthropoda</taxon>
        <taxon>Hexapoda</taxon>
        <taxon>Insecta</taxon>
        <taxon>Pterygota</taxon>
        <taxon>Neoptera</taxon>
        <taxon>Endopterygota</taxon>
        <taxon>Hymenoptera</taxon>
        <taxon>Cephoidea</taxon>
        <taxon>Cephidae</taxon>
        <taxon>Cephus</taxon>
    </lineage>
</organism>
<evidence type="ECO:0000256" key="2">
    <source>
        <dbReference type="SAM" id="MobiDB-lite"/>
    </source>
</evidence>
<dbReference type="GeneID" id="107266318"/>
<feature type="region of interest" description="Disordered" evidence="2">
    <location>
        <begin position="120"/>
        <end position="140"/>
    </location>
</feature>
<reference evidence="4" key="1">
    <citation type="submission" date="2025-08" db="UniProtKB">
        <authorList>
            <consortium name="RefSeq"/>
        </authorList>
    </citation>
    <scope>IDENTIFICATION</scope>
</reference>
<proteinExistence type="predicted"/>
<dbReference type="AlphaFoldDB" id="A0AAJ7BRQ2"/>
<feature type="region of interest" description="Disordered" evidence="2">
    <location>
        <begin position="848"/>
        <end position="942"/>
    </location>
</feature>
<feature type="region of interest" description="Disordered" evidence="2">
    <location>
        <begin position="1062"/>
        <end position="1090"/>
    </location>
</feature>
<feature type="compositionally biased region" description="Polar residues" evidence="2">
    <location>
        <begin position="120"/>
        <end position="135"/>
    </location>
</feature>
<protein>
    <submittedName>
        <fullName evidence="4">Uncharacterized protein MAL13P1.304 isoform X1</fullName>
    </submittedName>
</protein>
<evidence type="ECO:0000256" key="1">
    <source>
        <dbReference type="SAM" id="Coils"/>
    </source>
</evidence>
<feature type="compositionally biased region" description="Basic and acidic residues" evidence="2">
    <location>
        <begin position="904"/>
        <end position="913"/>
    </location>
</feature>
<evidence type="ECO:0000313" key="4">
    <source>
        <dbReference type="RefSeq" id="XP_015592153.1"/>
    </source>
</evidence>
<name>A0AAJ7BRQ2_CEPCN</name>
<feature type="compositionally biased region" description="Basic and acidic residues" evidence="2">
    <location>
        <begin position="976"/>
        <end position="991"/>
    </location>
</feature>
<keyword evidence="1" id="KW-0175">Coiled coil</keyword>
<feature type="compositionally biased region" description="Basic and acidic residues" evidence="2">
    <location>
        <begin position="1062"/>
        <end position="1076"/>
    </location>
</feature>
<feature type="compositionally biased region" description="Basic residues" evidence="2">
    <location>
        <begin position="1077"/>
        <end position="1088"/>
    </location>
</feature>
<gene>
    <name evidence="4" type="primary">LOC107266318</name>
</gene>
<accession>A0AAJ7BRQ2</accession>
<dbReference type="RefSeq" id="XP_015592153.1">
    <property type="nucleotide sequence ID" value="XM_015736667.2"/>
</dbReference>
<feature type="compositionally biased region" description="Basic and acidic residues" evidence="2">
    <location>
        <begin position="927"/>
        <end position="941"/>
    </location>
</feature>
<feature type="region of interest" description="Disordered" evidence="2">
    <location>
        <begin position="1166"/>
        <end position="1186"/>
    </location>
</feature>
<sequence length="1235" mass="141619">MFKFLFIGHKIIRKLKPNEDKMSSSSCDSEEEICWWKTKNLIKERLIDDSLIHMLKRARKLQKETKEINVSLRNYVKTKLRERRQSLNSSNKHEKTLVHDTWIVTDSESSGVDDVVMTNSKPSTSARSCNNHSATSKYSSNKVNVKSKAAILKNVRTRSKEAEKIKKQDTLPKIVNDTYNANRTTNTNRVLRSSRNRLPVSSLNSANRQNTNLSHELNNLSDRSSLTLPINKLNGVLNGENNKNNLTNSKEELKNTVNSVNLNISSEEMLDPIRRLPKGPATIKKNLFSAVKNESDDSQDISSSIKRLPANVSFECESFHQDKSIIKVSDLRHEKSNINILDKNNLPEELNSNVKLQDKNAENSKAECSNDIQNSVLVSENAAIQNSFEEMRSPTHSLSFSQCESISGDDSVRKRFVPKVKSNEILKTRYKIVKLRKESKNVSYVRPLMISSPNIKSLYCQDNTVDEISKVTDEQPEDGPKSNMKIQDNHNVCGGLDKSYLEEKNNSYTAISINHPKKNYDSSQENLECLNGKEKDLPIARRTLNFNTSSEFQETANSKKMLRKEVCHIEYEIGRTDQRNSLNLDKRNEALRTKVTSDLEINDDLNLSPTHPSNSNRILSNSVTEIESLRCIMKKLNTQKENYDVDVMKEYEDQFLKKREQQSISESINTVHNRRPVKIQDLVAQSNFTQESSVTSLTMNDISLDDEIFIFEIPKTVDVHNFRNKKFMFQGDNEIVIGGEKFEVYERENRSMSMVLNKGELERSYGAVNLKAVRSVYMRPKLLNAEIEACKIDKEEEIPKPSTVPFPKNLRSRHPLLGCDVVANKISVSEENDEIDVTSKRILKWLTSQKHHDNEDPVTNGRRTEEEMKPKKQITDQDYEDVTMRVEECDDDLEPPSKKSRLKSTNDKHKLENGKMQYNFTEDEVVKEETSNKSSPRKKENIGLSDAFNDSFTTNNDMLSRDIKLNKMMLKKKKHETVDKPKWDNEPDSKTLKRKSSISCTESDSDIQKKKFKTSLDFSRDNIILTQGKTKSVKSPKVELDNKIEIHGKQLQMDTEVMKDEASDRFGLEASKENSKRKMKKYKKRKEKSIKDFNVSTGTEECVSSPERVNQDVLSSTLKARKEQQRRSGNSPKEKLSFVKKIKRKIQLSKNASSKSGIEKLNVTIESSQEEDESCGSKSSKNKKNKHVCLKDVLQRSYPLKVIPTLSPEKRFHSLSQFESEFENNSSICKQKNTS</sequence>
<feature type="compositionally biased region" description="Basic and acidic residues" evidence="2">
    <location>
        <begin position="862"/>
        <end position="875"/>
    </location>
</feature>
<feature type="coiled-coil region" evidence="1">
    <location>
        <begin position="203"/>
        <end position="263"/>
    </location>
</feature>
<evidence type="ECO:0000313" key="3">
    <source>
        <dbReference type="Proteomes" id="UP000694920"/>
    </source>
</evidence>
<keyword evidence="3" id="KW-1185">Reference proteome</keyword>